<reference evidence="3 4" key="1">
    <citation type="submission" date="2024-11" db="EMBL/GenBank/DDBJ databases">
        <title>Chromosome-level genome assembly of the freshwater bivalve Anodonta woodiana.</title>
        <authorList>
            <person name="Chen X."/>
        </authorList>
    </citation>
    <scope>NUCLEOTIDE SEQUENCE [LARGE SCALE GENOMIC DNA]</scope>
    <source>
        <strain evidence="3">MN2024</strain>
        <tissue evidence="3">Gills</tissue>
    </source>
</reference>
<organism evidence="3 4">
    <name type="scientific">Sinanodonta woodiana</name>
    <name type="common">Chinese pond mussel</name>
    <name type="synonym">Anodonta woodiana</name>
    <dbReference type="NCBI Taxonomy" id="1069815"/>
    <lineage>
        <taxon>Eukaryota</taxon>
        <taxon>Metazoa</taxon>
        <taxon>Spiralia</taxon>
        <taxon>Lophotrochozoa</taxon>
        <taxon>Mollusca</taxon>
        <taxon>Bivalvia</taxon>
        <taxon>Autobranchia</taxon>
        <taxon>Heteroconchia</taxon>
        <taxon>Palaeoheterodonta</taxon>
        <taxon>Unionida</taxon>
        <taxon>Unionoidea</taxon>
        <taxon>Unionidae</taxon>
        <taxon>Unioninae</taxon>
        <taxon>Sinanodonta</taxon>
    </lineage>
</organism>
<gene>
    <name evidence="3" type="ORF">ACJMK2_011869</name>
</gene>
<name>A0ABD3V816_SINWO</name>
<dbReference type="AlphaFoldDB" id="A0ABD3V816"/>
<feature type="region of interest" description="Disordered" evidence="1">
    <location>
        <begin position="397"/>
        <end position="433"/>
    </location>
</feature>
<evidence type="ECO:0000259" key="2">
    <source>
        <dbReference type="PROSITE" id="PS50174"/>
    </source>
</evidence>
<dbReference type="SMART" id="SM00443">
    <property type="entry name" value="G_patch"/>
    <property type="match status" value="1"/>
</dbReference>
<dbReference type="InterPro" id="IPR040341">
    <property type="entry name" value="GPATCH3"/>
</dbReference>
<evidence type="ECO:0000313" key="3">
    <source>
        <dbReference type="EMBL" id="KAL3857176.1"/>
    </source>
</evidence>
<dbReference type="EMBL" id="JBJQND010000013">
    <property type="protein sequence ID" value="KAL3857176.1"/>
    <property type="molecule type" value="Genomic_DNA"/>
</dbReference>
<comment type="caution">
    <text evidence="3">The sequence shown here is derived from an EMBL/GenBank/DDBJ whole genome shotgun (WGS) entry which is preliminary data.</text>
</comment>
<sequence>MASTAKENESVYAIINNIPPDHHSSDLRNYFSQFIESKGFQCFHFRHRPETQRTSNVTDVQQLTSSQTSMKRTTCCVIKLKDSKLKELIKMYHRKHWLDKKDESISSLCYISKIRVHNKKNESAMYKTRDEQKKIPPDREEFTEEDLLGLPELNPPVVMPNGNVGTPTMVFLELIQQCRLPPGVIKKLGLIFPKTRTNKKYGSVPFSYGGEVVHEDEEGDMTVLSASGQEIESFKTTDFTKLSSSRELHEDAENKESDKSEDAHKISGKKKKIDAEMRKIMNERIEEKMIEKEQSKSDSEEDNDSCEEWERHEALCDDPSNQERNTERLFEEDIELKWEKGGSGLVFYTDAQYWQEQEGDFDEQTADDWDVDMSAYYEEGAGDKDARDFLTIRQEQRRRAGYENTDRFTSGVAKRKNKTQPPKGAGNPSHKIGKFEQYTKGVGRKIMEKQGWTEGQGLGSSVGGIADALENEGQHPRDKKGFGFHGTKINRYVQQKKPAAKEVIISTVYDDPATTDPAEPLHRRNIPYTLKYRSEVLFQKATCSQNNSENG</sequence>
<feature type="compositionally biased region" description="Basic and acidic residues" evidence="1">
    <location>
        <begin position="244"/>
        <end position="265"/>
    </location>
</feature>
<feature type="compositionally biased region" description="Basic and acidic residues" evidence="1">
    <location>
        <begin position="397"/>
        <end position="406"/>
    </location>
</feature>
<dbReference type="PROSITE" id="PS50174">
    <property type="entry name" value="G_PATCH"/>
    <property type="match status" value="1"/>
</dbReference>
<dbReference type="Pfam" id="PF01585">
    <property type="entry name" value="G-patch"/>
    <property type="match status" value="1"/>
</dbReference>
<evidence type="ECO:0000256" key="1">
    <source>
        <dbReference type="SAM" id="MobiDB-lite"/>
    </source>
</evidence>
<dbReference type="InterPro" id="IPR000467">
    <property type="entry name" value="G_patch_dom"/>
</dbReference>
<feature type="domain" description="G-patch" evidence="2">
    <location>
        <begin position="439"/>
        <end position="487"/>
    </location>
</feature>
<evidence type="ECO:0000313" key="4">
    <source>
        <dbReference type="Proteomes" id="UP001634394"/>
    </source>
</evidence>
<feature type="region of interest" description="Disordered" evidence="1">
    <location>
        <begin position="235"/>
        <end position="272"/>
    </location>
</feature>
<dbReference type="PANTHER" id="PTHR14390:SF2">
    <property type="entry name" value="G PATCH DOMAIN-CONTAINING PROTEIN 3"/>
    <property type="match status" value="1"/>
</dbReference>
<feature type="compositionally biased region" description="Basic and acidic residues" evidence="1">
    <location>
        <begin position="285"/>
        <end position="298"/>
    </location>
</feature>
<keyword evidence="4" id="KW-1185">Reference proteome</keyword>
<dbReference type="Proteomes" id="UP001634394">
    <property type="component" value="Unassembled WGS sequence"/>
</dbReference>
<proteinExistence type="predicted"/>
<dbReference type="PANTHER" id="PTHR14390">
    <property type="entry name" value="G PATCH DOMAIN CONTAINING PROTEIN 3"/>
    <property type="match status" value="1"/>
</dbReference>
<feature type="region of interest" description="Disordered" evidence="1">
    <location>
        <begin position="454"/>
        <end position="484"/>
    </location>
</feature>
<accession>A0ABD3V816</accession>
<protein>
    <recommendedName>
        <fullName evidence="2">G-patch domain-containing protein</fullName>
    </recommendedName>
</protein>
<feature type="region of interest" description="Disordered" evidence="1">
    <location>
        <begin position="285"/>
        <end position="324"/>
    </location>
</feature>
<feature type="compositionally biased region" description="Basic and acidic residues" evidence="1">
    <location>
        <begin position="472"/>
        <end position="481"/>
    </location>
</feature>